<keyword evidence="2" id="KW-1185">Reference proteome</keyword>
<name>A0A4Q7DKZ9_9PROT</name>
<dbReference type="EMBL" id="SCFB01000002">
    <property type="protein sequence ID" value="RZI46814.1"/>
    <property type="molecule type" value="Genomic_DNA"/>
</dbReference>
<dbReference type="AlphaFoldDB" id="A0A4Q7DKZ9"/>
<dbReference type="Proteomes" id="UP000293550">
    <property type="component" value="Unassembled WGS sequence"/>
</dbReference>
<reference evidence="1 2" key="1">
    <citation type="submission" date="2018-10" db="EMBL/GenBank/DDBJ databases">
        <title>An updated phylogeny of the Alphaproteobacteria reveals that the parasitic Rickettsiales and Holosporales have independent origins.</title>
        <authorList>
            <person name="Munoz-Gomez S.A."/>
            <person name="Hess S."/>
            <person name="Burger G."/>
            <person name="Lang B.F."/>
            <person name="Susko E."/>
            <person name="Slamovits C.H."/>
            <person name="Roger A.J."/>
        </authorList>
    </citation>
    <scope>NUCLEOTIDE SEQUENCE [LARGE SCALE GENOMIC DNA]</scope>
    <source>
        <strain evidence="1">HOLO01</strain>
    </source>
</reference>
<organism evidence="1 2">
    <name type="scientific">Candidatus Finniella inopinata</name>
    <dbReference type="NCBI Taxonomy" id="1696036"/>
    <lineage>
        <taxon>Bacteria</taxon>
        <taxon>Pseudomonadati</taxon>
        <taxon>Pseudomonadota</taxon>
        <taxon>Alphaproteobacteria</taxon>
        <taxon>Holosporales</taxon>
        <taxon>Candidatus Paracaedibacteraceae</taxon>
        <taxon>Candidatus Finniella</taxon>
    </lineage>
</organism>
<protein>
    <submittedName>
        <fullName evidence="1">Uncharacterized protein</fullName>
    </submittedName>
</protein>
<gene>
    <name evidence="1" type="ORF">EQU50_00890</name>
</gene>
<sequence length="83" mass="8989">MTRPYDAIYGQAGVEKGSGGDRYKDRFRLLGNKIVELGFGPDIDKISFVGSPLERLFGEVTTQLTNVGAQPNNHSSESSAAKK</sequence>
<accession>A0A4Q7DKZ9</accession>
<dbReference type="RefSeq" id="WP_130153288.1">
    <property type="nucleotide sequence ID" value="NZ_SCFB01000002.1"/>
</dbReference>
<proteinExistence type="predicted"/>
<evidence type="ECO:0000313" key="2">
    <source>
        <dbReference type="Proteomes" id="UP000293550"/>
    </source>
</evidence>
<evidence type="ECO:0000313" key="1">
    <source>
        <dbReference type="EMBL" id="RZI46814.1"/>
    </source>
</evidence>
<comment type="caution">
    <text evidence="1">The sequence shown here is derived from an EMBL/GenBank/DDBJ whole genome shotgun (WGS) entry which is preliminary data.</text>
</comment>